<protein>
    <submittedName>
        <fullName evidence="2">Mitogen-activated protein kinase kinase kinase 3</fullName>
    </submittedName>
</protein>
<keyword evidence="3" id="KW-1185">Reference proteome</keyword>
<dbReference type="GO" id="GO:0004672">
    <property type="term" value="F:protein kinase activity"/>
    <property type="evidence" value="ECO:0007669"/>
    <property type="project" value="InterPro"/>
</dbReference>
<keyword evidence="2" id="KW-0808">Transferase</keyword>
<organism evidence="2 3">
    <name type="scientific">Phtheirospermum japonicum</name>
    <dbReference type="NCBI Taxonomy" id="374723"/>
    <lineage>
        <taxon>Eukaryota</taxon>
        <taxon>Viridiplantae</taxon>
        <taxon>Streptophyta</taxon>
        <taxon>Embryophyta</taxon>
        <taxon>Tracheophyta</taxon>
        <taxon>Spermatophyta</taxon>
        <taxon>Magnoliopsida</taxon>
        <taxon>eudicotyledons</taxon>
        <taxon>Gunneridae</taxon>
        <taxon>Pentapetalae</taxon>
        <taxon>asterids</taxon>
        <taxon>lamiids</taxon>
        <taxon>Lamiales</taxon>
        <taxon>Orobanchaceae</taxon>
        <taxon>Orobanchaceae incertae sedis</taxon>
        <taxon>Phtheirospermum</taxon>
    </lineage>
</organism>
<accession>A0A830C5U4</accession>
<dbReference type="Gene3D" id="1.10.510.10">
    <property type="entry name" value="Transferase(Phosphotransferase) domain 1"/>
    <property type="match status" value="1"/>
</dbReference>
<evidence type="ECO:0000259" key="1">
    <source>
        <dbReference type="PROSITE" id="PS50011"/>
    </source>
</evidence>
<gene>
    <name evidence="2" type="ORF">PHJA_001307400</name>
</gene>
<evidence type="ECO:0000313" key="3">
    <source>
        <dbReference type="Proteomes" id="UP000653305"/>
    </source>
</evidence>
<dbReference type="InterPro" id="IPR000719">
    <property type="entry name" value="Prot_kinase_dom"/>
</dbReference>
<dbReference type="GO" id="GO:0005524">
    <property type="term" value="F:ATP binding"/>
    <property type="evidence" value="ECO:0007669"/>
    <property type="project" value="InterPro"/>
</dbReference>
<keyword evidence="2" id="KW-0418">Kinase</keyword>
<dbReference type="AlphaFoldDB" id="A0A830C5U4"/>
<reference evidence="2" key="1">
    <citation type="submission" date="2020-07" db="EMBL/GenBank/DDBJ databases">
        <title>Ethylene signaling mediates host invasion by parasitic plants.</title>
        <authorList>
            <person name="Yoshida S."/>
        </authorList>
    </citation>
    <scope>NUCLEOTIDE SEQUENCE</scope>
    <source>
        <strain evidence="2">Okayama</strain>
    </source>
</reference>
<proteinExistence type="predicted"/>
<dbReference type="Pfam" id="PF07714">
    <property type="entry name" value="PK_Tyr_Ser-Thr"/>
    <property type="match status" value="1"/>
</dbReference>
<dbReference type="PROSITE" id="PS50011">
    <property type="entry name" value="PROTEIN_KINASE_DOM"/>
    <property type="match status" value="1"/>
</dbReference>
<dbReference type="OrthoDB" id="4062651at2759"/>
<name>A0A830C5U4_9LAMI</name>
<dbReference type="InterPro" id="IPR001245">
    <property type="entry name" value="Ser-Thr/Tyr_kinase_cat_dom"/>
</dbReference>
<sequence length="81" mass="9704">MMLANLSHPNIIRFIGTYRKPMVWCIVVEYAKGGLVLQFLTKWQNRSVPRPVSYTHLDVYKRQDLRFVFLLAYVFLHVIKY</sequence>
<evidence type="ECO:0000313" key="2">
    <source>
        <dbReference type="EMBL" id="GFP91634.1"/>
    </source>
</evidence>
<comment type="caution">
    <text evidence="2">The sequence shown here is derived from an EMBL/GenBank/DDBJ whole genome shotgun (WGS) entry which is preliminary data.</text>
</comment>
<dbReference type="EMBL" id="BMAC01000250">
    <property type="protein sequence ID" value="GFP91634.1"/>
    <property type="molecule type" value="Genomic_DNA"/>
</dbReference>
<dbReference type="Proteomes" id="UP000653305">
    <property type="component" value="Unassembled WGS sequence"/>
</dbReference>
<feature type="domain" description="Protein kinase" evidence="1">
    <location>
        <begin position="1"/>
        <end position="81"/>
    </location>
</feature>
<dbReference type="InterPro" id="IPR011009">
    <property type="entry name" value="Kinase-like_dom_sf"/>
</dbReference>
<dbReference type="SUPFAM" id="SSF56112">
    <property type="entry name" value="Protein kinase-like (PK-like)"/>
    <property type="match status" value="1"/>
</dbReference>